<dbReference type="STRING" id="74873.A0A084VP39"/>
<keyword evidence="2 4" id="KW-0328">Glycosyltransferase</keyword>
<dbReference type="PANTHER" id="PTHR48043">
    <property type="entry name" value="EG:EG0003.4 PROTEIN-RELATED"/>
    <property type="match status" value="1"/>
</dbReference>
<evidence type="ECO:0000256" key="3">
    <source>
        <dbReference type="ARBA" id="ARBA00022679"/>
    </source>
</evidence>
<dbReference type="InterPro" id="IPR050271">
    <property type="entry name" value="UDP-glycosyltransferase"/>
</dbReference>
<evidence type="ECO:0000313" key="6">
    <source>
        <dbReference type="EMBL" id="KFB39733.1"/>
    </source>
</evidence>
<proteinExistence type="inferred from homology"/>
<dbReference type="CDD" id="cd03784">
    <property type="entry name" value="GT1_Gtf-like"/>
    <property type="match status" value="1"/>
</dbReference>
<dbReference type="Proteomes" id="UP000030765">
    <property type="component" value="Unassembled WGS sequence"/>
</dbReference>
<accession>A0A084VP39</accession>
<evidence type="ECO:0000313" key="8">
    <source>
        <dbReference type="Proteomes" id="UP000030765"/>
    </source>
</evidence>
<dbReference type="EMBL" id="KE524999">
    <property type="protein sequence ID" value="KFB39733.1"/>
    <property type="molecule type" value="Genomic_DNA"/>
</dbReference>
<comment type="subcellular location">
    <subcellularLocation>
        <location evidence="5">Membrane</location>
        <topology evidence="5">Single-pass membrane protein</topology>
    </subcellularLocation>
</comment>
<dbReference type="EMBL" id="ATLV01014974">
    <property type="status" value="NOT_ANNOTATED_CDS"/>
    <property type="molecule type" value="Genomic_DNA"/>
</dbReference>
<sequence>MPWHYDRVGLPDTPSYIPSEFSTFSEVMSLLDRAENWIVTRAVKLLYRIVENSDNQLLRERFPDAAIPDVREIVKNTSLILVNQHYTLSGARPLVPAVLEIGGVHIGSAKPLPHDLQSLLDDAHEGVIVVSFGSVLRASSLPKNKRNAFIEAFRHFNYKVVWKWETAMDNPPKNLFLQRWLPQRDVLCHENVRLFVSHGGLLGISEAVHCGVPVVVMPIYGDQFLNAAALVNRGAGVQMAYENIENVTYIKQCIAEGLSERSVWLETK</sequence>
<keyword evidence="3 4" id="KW-0808">Transferase</keyword>
<dbReference type="OrthoDB" id="5835829at2759"/>
<dbReference type="SUPFAM" id="SSF53756">
    <property type="entry name" value="UDP-Glycosyltransferase/glycogen phosphorylase"/>
    <property type="match status" value="1"/>
</dbReference>
<evidence type="ECO:0000313" key="7">
    <source>
        <dbReference type="EnsemblMetazoa" id="ASIC007425-PA"/>
    </source>
</evidence>
<dbReference type="VEuPathDB" id="VectorBase:ASIC007425"/>
<dbReference type="PROSITE" id="PS00375">
    <property type="entry name" value="UDPGT"/>
    <property type="match status" value="1"/>
</dbReference>
<dbReference type="VEuPathDB" id="VectorBase:ASIS008308"/>
<evidence type="ECO:0000256" key="4">
    <source>
        <dbReference type="RuleBase" id="RU003718"/>
    </source>
</evidence>
<dbReference type="Gene3D" id="3.40.50.2000">
    <property type="entry name" value="Glycogen Phosphorylase B"/>
    <property type="match status" value="1"/>
</dbReference>
<evidence type="ECO:0000256" key="1">
    <source>
        <dbReference type="ARBA" id="ARBA00009995"/>
    </source>
</evidence>
<gene>
    <name evidence="6" type="ORF">ZHAS_00007425</name>
</gene>
<dbReference type="EnsemblMetazoa" id="ASIC007425-RA">
    <property type="protein sequence ID" value="ASIC007425-PA"/>
    <property type="gene ID" value="ASIC007425"/>
</dbReference>
<evidence type="ECO:0000256" key="5">
    <source>
        <dbReference type="RuleBase" id="RU362059"/>
    </source>
</evidence>
<comment type="catalytic activity">
    <reaction evidence="5">
        <text>glucuronate acceptor + UDP-alpha-D-glucuronate = acceptor beta-D-glucuronoside + UDP + H(+)</text>
        <dbReference type="Rhea" id="RHEA:21032"/>
        <dbReference type="ChEBI" id="CHEBI:15378"/>
        <dbReference type="ChEBI" id="CHEBI:58052"/>
        <dbReference type="ChEBI" id="CHEBI:58223"/>
        <dbReference type="ChEBI" id="CHEBI:132367"/>
        <dbReference type="ChEBI" id="CHEBI:132368"/>
        <dbReference type="EC" id="2.4.1.17"/>
    </reaction>
</comment>
<dbReference type="FunFam" id="3.40.50.2000:FF:000050">
    <property type="entry name" value="UDP-glucuronosyltransferase"/>
    <property type="match status" value="1"/>
</dbReference>
<dbReference type="Pfam" id="PF00201">
    <property type="entry name" value="UDPGT"/>
    <property type="match status" value="1"/>
</dbReference>
<protein>
    <recommendedName>
        <fullName evidence="5">UDP-glucuronosyltransferase</fullName>
        <ecNumber evidence="5">2.4.1.17</ecNumber>
    </recommendedName>
</protein>
<dbReference type="GO" id="GO:0016020">
    <property type="term" value="C:membrane"/>
    <property type="evidence" value="ECO:0007669"/>
    <property type="project" value="UniProtKB-SubCell"/>
</dbReference>
<evidence type="ECO:0000256" key="2">
    <source>
        <dbReference type="ARBA" id="ARBA00022676"/>
    </source>
</evidence>
<reference evidence="6 8" key="1">
    <citation type="journal article" date="2014" name="BMC Genomics">
        <title>Genome sequence of Anopheles sinensis provides insight into genetics basis of mosquito competence for malaria parasites.</title>
        <authorList>
            <person name="Zhou D."/>
            <person name="Zhang D."/>
            <person name="Ding G."/>
            <person name="Shi L."/>
            <person name="Hou Q."/>
            <person name="Ye Y."/>
            <person name="Xu Y."/>
            <person name="Zhou H."/>
            <person name="Xiong C."/>
            <person name="Li S."/>
            <person name="Yu J."/>
            <person name="Hong S."/>
            <person name="Yu X."/>
            <person name="Zou P."/>
            <person name="Chen C."/>
            <person name="Chang X."/>
            <person name="Wang W."/>
            <person name="Lv Y."/>
            <person name="Sun Y."/>
            <person name="Ma L."/>
            <person name="Shen B."/>
            <person name="Zhu C."/>
        </authorList>
    </citation>
    <scope>NUCLEOTIDE SEQUENCE [LARGE SCALE GENOMIC DNA]</scope>
</reference>
<organism evidence="6">
    <name type="scientific">Anopheles sinensis</name>
    <name type="common">Mosquito</name>
    <dbReference type="NCBI Taxonomy" id="74873"/>
    <lineage>
        <taxon>Eukaryota</taxon>
        <taxon>Metazoa</taxon>
        <taxon>Ecdysozoa</taxon>
        <taxon>Arthropoda</taxon>
        <taxon>Hexapoda</taxon>
        <taxon>Insecta</taxon>
        <taxon>Pterygota</taxon>
        <taxon>Neoptera</taxon>
        <taxon>Endopterygota</taxon>
        <taxon>Diptera</taxon>
        <taxon>Nematocera</taxon>
        <taxon>Culicoidea</taxon>
        <taxon>Culicidae</taxon>
        <taxon>Anophelinae</taxon>
        <taxon>Anopheles</taxon>
    </lineage>
</organism>
<dbReference type="InterPro" id="IPR035595">
    <property type="entry name" value="UDP_glycos_trans_CS"/>
</dbReference>
<comment type="similarity">
    <text evidence="1 4">Belongs to the UDP-glycosyltransferase family.</text>
</comment>
<dbReference type="EC" id="2.4.1.17" evidence="5"/>
<dbReference type="InterPro" id="IPR002213">
    <property type="entry name" value="UDP_glucos_trans"/>
</dbReference>
<dbReference type="GO" id="GO:0015020">
    <property type="term" value="F:glucuronosyltransferase activity"/>
    <property type="evidence" value="ECO:0007669"/>
    <property type="project" value="UniProtKB-EC"/>
</dbReference>
<reference evidence="7" key="2">
    <citation type="submission" date="2020-05" db="UniProtKB">
        <authorList>
            <consortium name="EnsemblMetazoa"/>
        </authorList>
    </citation>
    <scope>IDENTIFICATION</scope>
</reference>
<dbReference type="OMA" id="SAKKCEN"/>
<dbReference type="PANTHER" id="PTHR48043:SF114">
    <property type="entry name" value="IP04436P-RELATED"/>
    <property type="match status" value="1"/>
</dbReference>
<name>A0A084VP39_ANOSI</name>
<keyword evidence="8" id="KW-1185">Reference proteome</keyword>
<dbReference type="AlphaFoldDB" id="A0A084VP39"/>